<sequence>MKPYILLIFTCISFCSCNDKNTSADRVDQEGSFDWLLGEWLRTNDDEGLATYEKWHRSQDGYSGIGYTVKGDDTVKMEYMDLTTENGQWSLSVAIPGEVEATLFRMDSLEENYFRCINDSIYFPRKIEYWQLENELVGKVSNEDMEIFFSFQKMP</sequence>
<dbReference type="RefSeq" id="WP_018472670.1">
    <property type="nucleotide sequence ID" value="NZ_BMWX01000002.1"/>
</dbReference>
<accession>A0A918UL60</accession>
<dbReference type="Proteomes" id="UP000619457">
    <property type="component" value="Unassembled WGS sequence"/>
</dbReference>
<reference evidence="1" key="1">
    <citation type="journal article" date="2014" name="Int. J. Syst. Evol. Microbiol.">
        <title>Complete genome sequence of Corynebacterium casei LMG S-19264T (=DSM 44701T), isolated from a smear-ripened cheese.</title>
        <authorList>
            <consortium name="US DOE Joint Genome Institute (JGI-PGF)"/>
            <person name="Walter F."/>
            <person name="Albersmeier A."/>
            <person name="Kalinowski J."/>
            <person name="Ruckert C."/>
        </authorList>
    </citation>
    <scope>NUCLEOTIDE SEQUENCE</scope>
    <source>
        <strain evidence="1">KCTC 12368</strain>
    </source>
</reference>
<keyword evidence="2" id="KW-1185">Reference proteome</keyword>
<reference evidence="1" key="2">
    <citation type="submission" date="2020-09" db="EMBL/GenBank/DDBJ databases">
        <authorList>
            <person name="Sun Q."/>
            <person name="Kim S."/>
        </authorList>
    </citation>
    <scope>NUCLEOTIDE SEQUENCE</scope>
    <source>
        <strain evidence="1">KCTC 12368</strain>
    </source>
</reference>
<evidence type="ECO:0000313" key="2">
    <source>
        <dbReference type="Proteomes" id="UP000619457"/>
    </source>
</evidence>
<dbReference type="EMBL" id="BMWX01000002">
    <property type="protein sequence ID" value="GGZ18471.1"/>
    <property type="molecule type" value="Genomic_DNA"/>
</dbReference>
<dbReference type="AlphaFoldDB" id="A0A918UL60"/>
<gene>
    <name evidence="1" type="ORF">GCM10007049_08300</name>
</gene>
<dbReference type="PROSITE" id="PS51257">
    <property type="entry name" value="PROKAR_LIPOPROTEIN"/>
    <property type="match status" value="1"/>
</dbReference>
<proteinExistence type="predicted"/>
<comment type="caution">
    <text evidence="1">The sequence shown here is derived from an EMBL/GenBank/DDBJ whole genome shotgun (WGS) entry which is preliminary data.</text>
</comment>
<protein>
    <submittedName>
        <fullName evidence="1">Uncharacterized protein</fullName>
    </submittedName>
</protein>
<evidence type="ECO:0000313" key="1">
    <source>
        <dbReference type="EMBL" id="GGZ18471.1"/>
    </source>
</evidence>
<organism evidence="1 2">
    <name type="scientific">Echinicola pacifica</name>
    <dbReference type="NCBI Taxonomy" id="346377"/>
    <lineage>
        <taxon>Bacteria</taxon>
        <taxon>Pseudomonadati</taxon>
        <taxon>Bacteroidota</taxon>
        <taxon>Cytophagia</taxon>
        <taxon>Cytophagales</taxon>
        <taxon>Cyclobacteriaceae</taxon>
        <taxon>Echinicola</taxon>
    </lineage>
</organism>
<name>A0A918UL60_9BACT</name>